<name>A0A820E8F6_9BILA</name>
<dbReference type="EMBL" id="CAJOAZ010011940">
    <property type="protein sequence ID" value="CAF4244717.1"/>
    <property type="molecule type" value="Genomic_DNA"/>
</dbReference>
<evidence type="ECO:0000313" key="2">
    <source>
        <dbReference type="Proteomes" id="UP000663844"/>
    </source>
</evidence>
<feature type="non-terminal residue" evidence="1">
    <location>
        <position position="1"/>
    </location>
</feature>
<dbReference type="Proteomes" id="UP000663844">
    <property type="component" value="Unassembled WGS sequence"/>
</dbReference>
<gene>
    <name evidence="1" type="ORF">OXD698_LOCUS43117</name>
</gene>
<proteinExistence type="predicted"/>
<evidence type="ECO:0000313" key="1">
    <source>
        <dbReference type="EMBL" id="CAF4244717.1"/>
    </source>
</evidence>
<reference evidence="1" key="1">
    <citation type="submission" date="2021-02" db="EMBL/GenBank/DDBJ databases">
        <authorList>
            <person name="Nowell W R."/>
        </authorList>
    </citation>
    <scope>NUCLEOTIDE SEQUENCE</scope>
</reference>
<sequence>IGISLLVYFLHHSKKYKVAPIDTLNTTTTNAAITISNDDNNDNSQLTTGFTTKTGSTNQFNNLTTSTSYLVKDSTFRMSTNTLVTVSTKTVQNAVQSTSQTTNMDTTGQKITTTQTGKSVFIEGKY</sequence>
<organism evidence="1 2">
    <name type="scientific">Adineta steineri</name>
    <dbReference type="NCBI Taxonomy" id="433720"/>
    <lineage>
        <taxon>Eukaryota</taxon>
        <taxon>Metazoa</taxon>
        <taxon>Spiralia</taxon>
        <taxon>Gnathifera</taxon>
        <taxon>Rotifera</taxon>
        <taxon>Eurotatoria</taxon>
        <taxon>Bdelloidea</taxon>
        <taxon>Adinetida</taxon>
        <taxon>Adinetidae</taxon>
        <taxon>Adineta</taxon>
    </lineage>
</organism>
<dbReference type="AlphaFoldDB" id="A0A820E8F6"/>
<protein>
    <submittedName>
        <fullName evidence="1">Uncharacterized protein</fullName>
    </submittedName>
</protein>
<comment type="caution">
    <text evidence="1">The sequence shown here is derived from an EMBL/GenBank/DDBJ whole genome shotgun (WGS) entry which is preliminary data.</text>
</comment>
<accession>A0A820E8F6</accession>